<evidence type="ECO:0000259" key="7">
    <source>
        <dbReference type="Pfam" id="PF00413"/>
    </source>
</evidence>
<keyword evidence="2" id="KW-0479">Metal-binding</keyword>
<protein>
    <recommendedName>
        <fullName evidence="12">T9SS type A sorting domain-containing protein</fullName>
    </recommendedName>
</protein>
<dbReference type="InterPro" id="IPR001818">
    <property type="entry name" value="Pept_M10_metallopeptidase"/>
</dbReference>
<dbReference type="Pfam" id="PF01833">
    <property type="entry name" value="TIG"/>
    <property type="match status" value="1"/>
</dbReference>
<dbReference type="SUPFAM" id="SSF81296">
    <property type="entry name" value="E set domains"/>
    <property type="match status" value="1"/>
</dbReference>
<feature type="domain" description="Secretion system C-terminal sorting" evidence="9">
    <location>
        <begin position="625"/>
        <end position="693"/>
    </location>
</feature>
<comment type="caution">
    <text evidence="10">The sequence shown here is derived from an EMBL/GenBank/DDBJ whole genome shotgun (WGS) entry which is preliminary data.</text>
</comment>
<dbReference type="PANTHER" id="PTHR10201:SF323">
    <property type="entry name" value="MATRIX METALLOPROTEINASE-21"/>
    <property type="match status" value="1"/>
</dbReference>
<evidence type="ECO:0008006" key="12">
    <source>
        <dbReference type="Google" id="ProtNLM"/>
    </source>
</evidence>
<keyword evidence="4" id="KW-0862">Zinc</keyword>
<feature type="domain" description="IPT/TIG" evidence="8">
    <location>
        <begin position="205"/>
        <end position="295"/>
    </location>
</feature>
<keyword evidence="1" id="KW-0645">Protease</keyword>
<dbReference type="Pfam" id="PF00413">
    <property type="entry name" value="Peptidase_M10"/>
    <property type="match status" value="1"/>
</dbReference>
<feature type="domain" description="Peptidase M10 metallopeptidase" evidence="7">
    <location>
        <begin position="328"/>
        <end position="485"/>
    </location>
</feature>
<dbReference type="GO" id="GO:0006508">
    <property type="term" value="P:proteolysis"/>
    <property type="evidence" value="ECO:0007669"/>
    <property type="project" value="UniProtKB-KW"/>
</dbReference>
<sequence length="702" mass="74563">MVVSDKYKAVRMTKHQPFAFILFLWFAAATAAQAQEACMLEPVALSRRATEASLVVEARIVGQQAVTDAAGRIFTLNQLEVFKVFRGQVPAAGIQLAEPGGTLGLRREDVSGTAGLVVGEQGMFFLEADPAAPQPGALRLFAGPQGFVRYDAARHVAAEPFARYNSIENELYPAVERHSGRRFLELRRNAELSAPAVVARGTAAPVITGFSPTSLSSGTGAVLTITGSGFGSTRGTGKVEFPNADQGGLNKVAANSSDYVSWSDTKIEVRVPSSANGGGAGSGKFVVYADGSASIASATNLNIVYSYSNIGSTPARPRLINKDQQGGYTLQYNPTFADRPAARSAFERALGTWAAATRLRRFVGNTVNINTAASDNVNVVRFDVGAELPAGVLGRTTSYYSGCSTGGVTNWSVAETDFTFNDDTNWNFNATAPASTQYDFESVALHEQGHAHQLGHIIRPGAVMHYAIANGQQSRTLSAESDIAGGLGVINFSLTSPNPCDFALIQLLAAATPLPVELVSFTARYEATLPGAKISWATANELNSSYFSVQAADEQTASTWQEVARVNAAGQSNIRRTYEATDTRPLGAGQVRYYRLRQVDTDGSEHFSSAVAVSGGDAPRELQTFPNPVADVLQVRGPVVASTTAVRILLIDAAGRTVKELRLPTGTSAAAIPVADLRNGLYTLQWQAEDSKALRGRVLVQH</sequence>
<keyword evidence="6" id="KW-0732">Signal</keyword>
<dbReference type="PANTHER" id="PTHR10201">
    <property type="entry name" value="MATRIX METALLOPROTEINASE"/>
    <property type="match status" value="1"/>
</dbReference>
<evidence type="ECO:0000259" key="9">
    <source>
        <dbReference type="Pfam" id="PF18962"/>
    </source>
</evidence>
<evidence type="ECO:0000256" key="4">
    <source>
        <dbReference type="ARBA" id="ARBA00022833"/>
    </source>
</evidence>
<keyword evidence="11" id="KW-1185">Reference proteome</keyword>
<keyword evidence="5" id="KW-0482">Metalloprotease</keyword>
<dbReference type="InterPro" id="IPR026444">
    <property type="entry name" value="Secre_tail"/>
</dbReference>
<dbReference type="AlphaFoldDB" id="A0A9X0HMJ1"/>
<accession>A0A9X0HMJ1</accession>
<evidence type="ECO:0000256" key="2">
    <source>
        <dbReference type="ARBA" id="ARBA00022723"/>
    </source>
</evidence>
<feature type="signal peptide" evidence="6">
    <location>
        <begin position="1"/>
        <end position="34"/>
    </location>
</feature>
<dbReference type="InterPro" id="IPR013783">
    <property type="entry name" value="Ig-like_fold"/>
</dbReference>
<evidence type="ECO:0000256" key="3">
    <source>
        <dbReference type="ARBA" id="ARBA00022801"/>
    </source>
</evidence>
<dbReference type="Gene3D" id="3.40.390.10">
    <property type="entry name" value="Collagenase (Catalytic Domain)"/>
    <property type="match status" value="1"/>
</dbReference>
<dbReference type="CDD" id="cd00102">
    <property type="entry name" value="IPT"/>
    <property type="match status" value="1"/>
</dbReference>
<dbReference type="GO" id="GO:0004222">
    <property type="term" value="F:metalloendopeptidase activity"/>
    <property type="evidence" value="ECO:0007669"/>
    <property type="project" value="InterPro"/>
</dbReference>
<evidence type="ECO:0000313" key="11">
    <source>
        <dbReference type="Proteomes" id="UP000054223"/>
    </source>
</evidence>
<evidence type="ECO:0000259" key="8">
    <source>
        <dbReference type="Pfam" id="PF01833"/>
    </source>
</evidence>
<dbReference type="GO" id="GO:0008270">
    <property type="term" value="F:zinc ion binding"/>
    <property type="evidence" value="ECO:0007669"/>
    <property type="project" value="InterPro"/>
</dbReference>
<evidence type="ECO:0000256" key="1">
    <source>
        <dbReference type="ARBA" id="ARBA00022670"/>
    </source>
</evidence>
<evidence type="ECO:0000256" key="6">
    <source>
        <dbReference type="SAM" id="SignalP"/>
    </source>
</evidence>
<name>A0A9X0HMJ1_SOLP1</name>
<dbReference type="InterPro" id="IPR014756">
    <property type="entry name" value="Ig_E-set"/>
</dbReference>
<dbReference type="EMBL" id="LNAL01000006">
    <property type="protein sequence ID" value="KUG08694.1"/>
    <property type="molecule type" value="Genomic_DNA"/>
</dbReference>
<dbReference type="SUPFAM" id="SSF55486">
    <property type="entry name" value="Metalloproteases ('zincins'), catalytic domain"/>
    <property type="match status" value="1"/>
</dbReference>
<evidence type="ECO:0000313" key="10">
    <source>
        <dbReference type="EMBL" id="KUG08694.1"/>
    </source>
</evidence>
<dbReference type="Proteomes" id="UP000054223">
    <property type="component" value="Unassembled WGS sequence"/>
</dbReference>
<feature type="chain" id="PRO_5040735442" description="T9SS type A sorting domain-containing protein" evidence="6">
    <location>
        <begin position="35"/>
        <end position="702"/>
    </location>
</feature>
<evidence type="ECO:0000256" key="5">
    <source>
        <dbReference type="ARBA" id="ARBA00023049"/>
    </source>
</evidence>
<dbReference type="InterPro" id="IPR002909">
    <property type="entry name" value="IPT_dom"/>
</dbReference>
<gene>
    <name evidence="10" type="ORF">ASU33_11160</name>
</gene>
<dbReference type="GO" id="GO:0030198">
    <property type="term" value="P:extracellular matrix organization"/>
    <property type="evidence" value="ECO:0007669"/>
    <property type="project" value="TreeGrafter"/>
</dbReference>
<proteinExistence type="predicted"/>
<reference evidence="10 11" key="1">
    <citation type="submission" date="2015-11" db="EMBL/GenBank/DDBJ databases">
        <title>Solirubrum puertoriconensis gen. nov. an environmental bacteria isolated in Puerto Rico.</title>
        <authorList>
            <person name="Cuebas-Irizarry M.F."/>
            <person name="Montalvo-Rodriguez R."/>
        </authorList>
    </citation>
    <scope>NUCLEOTIDE SEQUENCE [LARGE SCALE GENOMIC DNA]</scope>
    <source>
        <strain evidence="10 11">MC1A</strain>
    </source>
</reference>
<dbReference type="InterPro" id="IPR024079">
    <property type="entry name" value="MetalloPept_cat_dom_sf"/>
</dbReference>
<keyword evidence="3" id="KW-0378">Hydrolase</keyword>
<dbReference type="GO" id="GO:0030574">
    <property type="term" value="P:collagen catabolic process"/>
    <property type="evidence" value="ECO:0007669"/>
    <property type="project" value="TreeGrafter"/>
</dbReference>
<dbReference type="Pfam" id="PF18962">
    <property type="entry name" value="Por_Secre_tail"/>
    <property type="match status" value="1"/>
</dbReference>
<organism evidence="10 11">
    <name type="scientific">Solirubrum puertoriconensis</name>
    <dbReference type="NCBI Taxonomy" id="1751427"/>
    <lineage>
        <taxon>Bacteria</taxon>
        <taxon>Pseudomonadati</taxon>
        <taxon>Bacteroidota</taxon>
        <taxon>Cytophagia</taxon>
        <taxon>Cytophagales</taxon>
    </lineage>
</organism>
<dbReference type="Gene3D" id="2.60.40.10">
    <property type="entry name" value="Immunoglobulins"/>
    <property type="match status" value="1"/>
</dbReference>
<dbReference type="GO" id="GO:0031012">
    <property type="term" value="C:extracellular matrix"/>
    <property type="evidence" value="ECO:0007669"/>
    <property type="project" value="InterPro"/>
</dbReference>